<dbReference type="SUPFAM" id="SSF144064">
    <property type="entry name" value="Heme iron utilization protein-like"/>
    <property type="match status" value="1"/>
</dbReference>
<protein>
    <submittedName>
        <fullName evidence="1">Uncharacterized protein</fullName>
    </submittedName>
</protein>
<evidence type="ECO:0000313" key="2">
    <source>
        <dbReference type="Proteomes" id="UP000593970"/>
    </source>
</evidence>
<name>A0AA92K588_RALSL</name>
<reference evidence="2" key="1">
    <citation type="submission" date="2020-04" db="EMBL/GenBank/DDBJ databases">
        <title>Ralstonia solanacearum UW576, UW763, UW773, and UW774.</title>
        <authorList>
            <person name="Steidl O."/>
            <person name="Truchon A."/>
            <person name="Allen C."/>
        </authorList>
    </citation>
    <scope>NUCLEOTIDE SEQUENCE [LARGE SCALE GENOMIC DNA]</scope>
    <source>
        <strain evidence="2">UW774</strain>
        <plasmid evidence="2">pUW774mp</plasmid>
    </source>
</reference>
<dbReference type="Proteomes" id="UP000593970">
    <property type="component" value="Plasmid pUW774mp"/>
</dbReference>
<keyword evidence="1" id="KW-0614">Plasmid</keyword>
<sequence length="60" mass="6135">MRPARAAFQPATGCPHVGVDVTGQDGVVTALELFDARGETIAMLLARASRVSRSGPPGAT</sequence>
<geneLocation type="plasmid" evidence="1 2">
    <name>pUW774mp</name>
</geneLocation>
<organism evidence="1 2">
    <name type="scientific">Ralstonia solanacearum</name>
    <name type="common">Pseudomonas solanacearum</name>
    <dbReference type="NCBI Taxonomy" id="305"/>
    <lineage>
        <taxon>Bacteria</taxon>
        <taxon>Pseudomonadati</taxon>
        <taxon>Pseudomonadota</taxon>
        <taxon>Betaproteobacteria</taxon>
        <taxon>Burkholderiales</taxon>
        <taxon>Burkholderiaceae</taxon>
        <taxon>Ralstonia</taxon>
        <taxon>Ralstonia solanacearum species complex</taxon>
    </lineage>
</organism>
<gene>
    <name evidence="1" type="ORF">HF909_21110</name>
</gene>
<proteinExistence type="predicted"/>
<dbReference type="AlphaFoldDB" id="A0AA92K588"/>
<evidence type="ECO:0000313" key="1">
    <source>
        <dbReference type="EMBL" id="QOK98403.1"/>
    </source>
</evidence>
<dbReference type="EMBL" id="CP051170">
    <property type="protein sequence ID" value="QOK98403.1"/>
    <property type="molecule type" value="Genomic_DNA"/>
</dbReference>
<accession>A0AA92K588</accession>